<feature type="region of interest" description="Disordered" evidence="2">
    <location>
        <begin position="1"/>
        <end position="20"/>
    </location>
</feature>
<evidence type="ECO:0000313" key="3">
    <source>
        <dbReference type="EMBL" id="MBB6430227.1"/>
    </source>
</evidence>
<dbReference type="Gene3D" id="3.30.70.1380">
    <property type="entry name" value="Transcriptional regulatory protein pf0864 domain like"/>
    <property type="match status" value="1"/>
</dbReference>
<comment type="caution">
    <text evidence="3">The sequence shown here is derived from an EMBL/GenBank/DDBJ whole genome shotgun (WGS) entry which is preliminary data.</text>
</comment>
<reference evidence="3 4" key="1">
    <citation type="submission" date="2020-08" db="EMBL/GenBank/DDBJ databases">
        <title>Genomic Encyclopedia of Type Strains, Phase IV (KMG-IV): sequencing the most valuable type-strain genomes for metagenomic binning, comparative biology and taxonomic classification.</title>
        <authorList>
            <person name="Goeker M."/>
        </authorList>
    </citation>
    <scope>NUCLEOTIDE SEQUENCE [LARGE SCALE GENOMIC DNA]</scope>
    <source>
        <strain evidence="3 4">DSM 103725</strain>
    </source>
</reference>
<proteinExistence type="predicted"/>
<dbReference type="EMBL" id="JACHGY010000001">
    <property type="protein sequence ID" value="MBB6430227.1"/>
    <property type="molecule type" value="Genomic_DNA"/>
</dbReference>
<dbReference type="Proteomes" id="UP000541810">
    <property type="component" value="Unassembled WGS sequence"/>
</dbReference>
<sequence>MSADAPPPTPGTHTGNESAATRVVELVVNLDDTTGEILGHATQTLLDQGALDVWTTPIHMKKQRPGVMLSVLSTPDAAQATARRILELTGSFGVRFREWDRLVLDREHVTAATRLGDVPIKVGSLDGTPLTAQPEFDTVRDLAATANVPVRQAMDAARAAADDLLAKGGQP</sequence>
<protein>
    <submittedName>
        <fullName evidence="3">Uncharacterized protein (DUF111 family)</fullName>
    </submittedName>
</protein>
<accession>A0A7X0H6K9</accession>
<dbReference type="PANTHER" id="PTHR36566">
    <property type="entry name" value="NICKEL INSERTION PROTEIN-RELATED"/>
    <property type="match status" value="1"/>
</dbReference>
<name>A0A7X0H6K9_9BACT</name>
<evidence type="ECO:0000256" key="2">
    <source>
        <dbReference type="SAM" id="MobiDB-lite"/>
    </source>
</evidence>
<dbReference type="PANTHER" id="PTHR36566:SF1">
    <property type="entry name" value="PYRIDINIUM-3,5-BISTHIOCARBOXYLIC ACID MONONUCLEOTIDE NICKEL INSERTION PROTEIN"/>
    <property type="match status" value="1"/>
</dbReference>
<dbReference type="InterPro" id="IPR002822">
    <property type="entry name" value="Ni_insertion"/>
</dbReference>
<organism evidence="3 4">
    <name type="scientific">Algisphaera agarilytica</name>
    <dbReference type="NCBI Taxonomy" id="1385975"/>
    <lineage>
        <taxon>Bacteria</taxon>
        <taxon>Pseudomonadati</taxon>
        <taxon>Planctomycetota</taxon>
        <taxon>Phycisphaerae</taxon>
        <taxon>Phycisphaerales</taxon>
        <taxon>Phycisphaeraceae</taxon>
        <taxon>Algisphaera</taxon>
    </lineage>
</organism>
<gene>
    <name evidence="3" type="ORF">HNQ40_002033</name>
</gene>
<evidence type="ECO:0000313" key="4">
    <source>
        <dbReference type="Proteomes" id="UP000541810"/>
    </source>
</evidence>
<dbReference type="Gene3D" id="3.10.20.300">
    <property type="entry name" value="mk0293 like domain"/>
    <property type="match status" value="1"/>
</dbReference>
<keyword evidence="4" id="KW-1185">Reference proteome</keyword>
<keyword evidence="1" id="KW-0533">Nickel</keyword>
<feature type="compositionally biased region" description="Pro residues" evidence="2">
    <location>
        <begin position="1"/>
        <end position="10"/>
    </location>
</feature>
<dbReference type="RefSeq" id="WP_184677759.1">
    <property type="nucleotide sequence ID" value="NZ_JACHGY010000001.1"/>
</dbReference>
<dbReference type="AlphaFoldDB" id="A0A7X0H6K9"/>
<evidence type="ECO:0000256" key="1">
    <source>
        <dbReference type="ARBA" id="ARBA00022596"/>
    </source>
</evidence>
<dbReference type="Pfam" id="PF01969">
    <property type="entry name" value="Ni_insertion"/>
    <property type="match status" value="1"/>
</dbReference>